<dbReference type="AlphaFoldDB" id="A0A6A4X5W7"/>
<proteinExistence type="inferred from homology"/>
<evidence type="ECO:0000313" key="7">
    <source>
        <dbReference type="Proteomes" id="UP000440578"/>
    </source>
</evidence>
<keyword evidence="6" id="KW-0808">Transferase</keyword>
<dbReference type="Proteomes" id="UP000440578">
    <property type="component" value="Unassembled WGS sequence"/>
</dbReference>
<feature type="compositionally biased region" description="Basic and acidic residues" evidence="5">
    <location>
        <begin position="21"/>
        <end position="36"/>
    </location>
</feature>
<protein>
    <submittedName>
        <fullName evidence="6">G kinase-anchoring protein 1</fullName>
    </submittedName>
</protein>
<keyword evidence="3" id="KW-0333">Golgi apparatus</keyword>
<dbReference type="EMBL" id="VIIS01000235">
    <property type="protein sequence ID" value="KAF0311499.1"/>
    <property type="molecule type" value="Genomic_DNA"/>
</dbReference>
<sequence length="310" mass="33705">MASVMASRFSVLKIEDDSDQEREKAALKKAAEEEKAKKKTNKKKKKSKPAETADAELIDEAFERDLQQAMLMSRVDYEKAATETSPEEAANGHDDSATAAAGVSKARAKKAKAKVFSIDQLQALSNSQGDSRSLQPPPPRPAAAAAAGGDNGDFFGQVERKAKQAATRERILETIRQDLPPSVTAAAAVPAELQVRLATAESQVEELTAELERTKDELRLAKSRTKRVLSVLTQSETKEKVQLIVSLEKAQAARDTADRERADMSAQVTSLLAQLEQERSKVHALTTQLKRAQGNKRRGQSENDAADAVD</sequence>
<evidence type="ECO:0000256" key="4">
    <source>
        <dbReference type="ARBA" id="ARBA00023054"/>
    </source>
</evidence>
<evidence type="ECO:0000256" key="1">
    <source>
        <dbReference type="ARBA" id="ARBA00004555"/>
    </source>
</evidence>
<evidence type="ECO:0000256" key="3">
    <source>
        <dbReference type="ARBA" id="ARBA00023034"/>
    </source>
</evidence>
<evidence type="ECO:0000313" key="6">
    <source>
        <dbReference type="EMBL" id="KAF0311500.1"/>
    </source>
</evidence>
<dbReference type="InterPro" id="IPR026109">
    <property type="entry name" value="GKAP1"/>
</dbReference>
<gene>
    <name evidence="6" type="primary">Gkap1_1</name>
    <name evidence="6" type="ORF">FJT64_017684</name>
</gene>
<name>A0A6A4X5W7_AMPAM</name>
<keyword evidence="4" id="KW-0175">Coiled coil</keyword>
<accession>A0A6A4X5W7</accession>
<dbReference type="PANTHER" id="PTHR14899:SF0">
    <property type="entry name" value="G KINASE-ANCHORING PROTEIN 1"/>
    <property type="match status" value="1"/>
</dbReference>
<feature type="region of interest" description="Disordered" evidence="5">
    <location>
        <begin position="124"/>
        <end position="155"/>
    </location>
</feature>
<dbReference type="OrthoDB" id="5864420at2759"/>
<dbReference type="GO" id="GO:0005794">
    <property type="term" value="C:Golgi apparatus"/>
    <property type="evidence" value="ECO:0007669"/>
    <property type="project" value="UniProtKB-SubCell"/>
</dbReference>
<comment type="caution">
    <text evidence="6">The sequence shown here is derived from an EMBL/GenBank/DDBJ whole genome shotgun (WGS) entry which is preliminary data.</text>
</comment>
<feature type="compositionally biased region" description="Basic residues" evidence="5">
    <location>
        <begin position="37"/>
        <end position="47"/>
    </location>
</feature>
<reference evidence="6 7" key="1">
    <citation type="submission" date="2019-07" db="EMBL/GenBank/DDBJ databases">
        <title>Draft genome assembly of a fouling barnacle, Amphibalanus amphitrite (Darwin, 1854): The first reference genome for Thecostraca.</title>
        <authorList>
            <person name="Kim W."/>
        </authorList>
    </citation>
    <scope>NUCLEOTIDE SEQUENCE [LARGE SCALE GENOMIC DNA]</scope>
    <source>
        <strain evidence="6">SNU_AA5</strain>
        <tissue evidence="6">Soma without cirri and trophi</tissue>
    </source>
</reference>
<feature type="compositionally biased region" description="Polar residues" evidence="5">
    <location>
        <begin position="124"/>
        <end position="134"/>
    </location>
</feature>
<organism evidence="6 7">
    <name type="scientific">Amphibalanus amphitrite</name>
    <name type="common">Striped barnacle</name>
    <name type="synonym">Balanus amphitrite</name>
    <dbReference type="NCBI Taxonomy" id="1232801"/>
    <lineage>
        <taxon>Eukaryota</taxon>
        <taxon>Metazoa</taxon>
        <taxon>Ecdysozoa</taxon>
        <taxon>Arthropoda</taxon>
        <taxon>Crustacea</taxon>
        <taxon>Multicrustacea</taxon>
        <taxon>Cirripedia</taxon>
        <taxon>Thoracica</taxon>
        <taxon>Thoracicalcarea</taxon>
        <taxon>Balanomorpha</taxon>
        <taxon>Balanoidea</taxon>
        <taxon>Balanidae</taxon>
        <taxon>Amphibalaninae</taxon>
        <taxon>Amphibalanus</taxon>
    </lineage>
</organism>
<feature type="region of interest" description="Disordered" evidence="5">
    <location>
        <begin position="77"/>
        <end position="104"/>
    </location>
</feature>
<comment type="similarity">
    <text evidence="2">Belongs to the GKAP1 family.</text>
</comment>
<evidence type="ECO:0000256" key="2">
    <source>
        <dbReference type="ARBA" id="ARBA00006662"/>
    </source>
</evidence>
<dbReference type="GO" id="GO:0007165">
    <property type="term" value="P:signal transduction"/>
    <property type="evidence" value="ECO:0007669"/>
    <property type="project" value="InterPro"/>
</dbReference>
<keyword evidence="7" id="KW-1185">Reference proteome</keyword>
<comment type="subcellular location">
    <subcellularLocation>
        <location evidence="1">Golgi apparatus</location>
    </subcellularLocation>
</comment>
<evidence type="ECO:0000256" key="5">
    <source>
        <dbReference type="SAM" id="MobiDB-lite"/>
    </source>
</evidence>
<keyword evidence="6" id="KW-0418">Kinase</keyword>
<dbReference type="PANTHER" id="PTHR14899">
    <property type="entry name" value="G KINASE ANCHORING PROTEIN 1"/>
    <property type="match status" value="1"/>
</dbReference>
<feature type="region of interest" description="Disordered" evidence="5">
    <location>
        <begin position="282"/>
        <end position="310"/>
    </location>
</feature>
<dbReference type="EMBL" id="VIIS01000235">
    <property type="protein sequence ID" value="KAF0311500.1"/>
    <property type="molecule type" value="Genomic_DNA"/>
</dbReference>
<dbReference type="GO" id="GO:0016301">
    <property type="term" value="F:kinase activity"/>
    <property type="evidence" value="ECO:0007669"/>
    <property type="project" value="UniProtKB-KW"/>
</dbReference>
<feature type="region of interest" description="Disordered" evidence="5">
    <location>
        <begin position="1"/>
        <end position="56"/>
    </location>
</feature>